<dbReference type="PROSITE" id="PS52015">
    <property type="entry name" value="TONB_CTD"/>
    <property type="match status" value="1"/>
</dbReference>
<name>A0ABW4NHQ8_9SPHN</name>
<dbReference type="InterPro" id="IPR037682">
    <property type="entry name" value="TonB_C"/>
</dbReference>
<proteinExistence type="inferred from homology"/>
<evidence type="ECO:0000259" key="12">
    <source>
        <dbReference type="PROSITE" id="PS52015"/>
    </source>
</evidence>
<comment type="similarity">
    <text evidence="2">Belongs to the TonB family.</text>
</comment>
<evidence type="ECO:0000313" key="13">
    <source>
        <dbReference type="EMBL" id="MFD1789642.1"/>
    </source>
</evidence>
<evidence type="ECO:0000256" key="4">
    <source>
        <dbReference type="ARBA" id="ARBA00022475"/>
    </source>
</evidence>
<evidence type="ECO:0000256" key="2">
    <source>
        <dbReference type="ARBA" id="ARBA00006555"/>
    </source>
</evidence>
<keyword evidence="14" id="KW-1185">Reference proteome</keyword>
<evidence type="ECO:0000256" key="6">
    <source>
        <dbReference type="ARBA" id="ARBA00022692"/>
    </source>
</evidence>
<feature type="compositionally biased region" description="Low complexity" evidence="10">
    <location>
        <begin position="110"/>
        <end position="121"/>
    </location>
</feature>
<sequence length="224" mass="24235">MYSNRYERSKPNPVSLTAAIGINAVLVGALLFSAPDIATHIEKSFTGYDVPITPPPEPVKPEPVKEMKATTSPREPLIVTPIPEVPTLPPVNPTVGTVEIPNVPPVDLGSSSTGAGTGPVVTPDPPKPAPIVIGAEPDPRATFQPDYPPAERRLGNEGTVTVRVLVGTDGRVKAVERVRAENDAFYDATRRQALSRWRFRPATRDGVPYETWRTMTVRFVLQDG</sequence>
<gene>
    <name evidence="13" type="ORF">ACFSC3_18970</name>
</gene>
<dbReference type="InterPro" id="IPR051045">
    <property type="entry name" value="TonB-dependent_transducer"/>
</dbReference>
<dbReference type="PANTHER" id="PTHR33446:SF2">
    <property type="entry name" value="PROTEIN TONB"/>
    <property type="match status" value="1"/>
</dbReference>
<keyword evidence="4" id="KW-1003">Cell membrane</keyword>
<feature type="domain" description="TonB C-terminal" evidence="12">
    <location>
        <begin position="132"/>
        <end position="224"/>
    </location>
</feature>
<keyword evidence="9 11" id="KW-0472">Membrane</keyword>
<feature type="region of interest" description="Disordered" evidence="10">
    <location>
        <begin position="110"/>
        <end position="140"/>
    </location>
</feature>
<feature type="transmembrane region" description="Helical" evidence="11">
    <location>
        <begin position="12"/>
        <end position="34"/>
    </location>
</feature>
<reference evidence="14" key="1">
    <citation type="journal article" date="2019" name="Int. J. Syst. Evol. Microbiol.">
        <title>The Global Catalogue of Microorganisms (GCM) 10K type strain sequencing project: providing services to taxonomists for standard genome sequencing and annotation.</title>
        <authorList>
            <consortium name="The Broad Institute Genomics Platform"/>
            <consortium name="The Broad Institute Genome Sequencing Center for Infectious Disease"/>
            <person name="Wu L."/>
            <person name="Ma J."/>
        </authorList>
    </citation>
    <scope>NUCLEOTIDE SEQUENCE [LARGE SCALE GENOMIC DNA]</scope>
    <source>
        <strain evidence="14">Q85</strain>
    </source>
</reference>
<evidence type="ECO:0000256" key="5">
    <source>
        <dbReference type="ARBA" id="ARBA00022519"/>
    </source>
</evidence>
<dbReference type="RefSeq" id="WP_380941746.1">
    <property type="nucleotide sequence ID" value="NZ_JBHUFC010000024.1"/>
</dbReference>
<evidence type="ECO:0000256" key="1">
    <source>
        <dbReference type="ARBA" id="ARBA00004383"/>
    </source>
</evidence>
<keyword evidence="8 11" id="KW-1133">Transmembrane helix</keyword>
<dbReference type="SUPFAM" id="SSF74653">
    <property type="entry name" value="TolA/TonB C-terminal domain"/>
    <property type="match status" value="1"/>
</dbReference>
<dbReference type="InterPro" id="IPR006260">
    <property type="entry name" value="TonB/TolA_C"/>
</dbReference>
<keyword evidence="6 11" id="KW-0812">Transmembrane</keyword>
<evidence type="ECO:0000256" key="8">
    <source>
        <dbReference type="ARBA" id="ARBA00022989"/>
    </source>
</evidence>
<protein>
    <submittedName>
        <fullName evidence="13">TonB family protein</fullName>
    </submittedName>
</protein>
<dbReference type="PANTHER" id="PTHR33446">
    <property type="entry name" value="PROTEIN TONB-RELATED"/>
    <property type="match status" value="1"/>
</dbReference>
<accession>A0ABW4NHQ8</accession>
<comment type="subcellular location">
    <subcellularLocation>
        <location evidence="1">Cell inner membrane</location>
        <topology evidence="1">Single-pass membrane protein</topology>
        <orientation evidence="1">Periplasmic side</orientation>
    </subcellularLocation>
</comment>
<comment type="caution">
    <text evidence="13">The sequence shown here is derived from an EMBL/GenBank/DDBJ whole genome shotgun (WGS) entry which is preliminary data.</text>
</comment>
<dbReference type="Proteomes" id="UP001597283">
    <property type="component" value="Unassembled WGS sequence"/>
</dbReference>
<evidence type="ECO:0000256" key="9">
    <source>
        <dbReference type="ARBA" id="ARBA00023136"/>
    </source>
</evidence>
<evidence type="ECO:0000313" key="14">
    <source>
        <dbReference type="Proteomes" id="UP001597283"/>
    </source>
</evidence>
<organism evidence="13 14">
    <name type="scientific">Sphingomonas floccifaciens</name>
    <dbReference type="NCBI Taxonomy" id="1844115"/>
    <lineage>
        <taxon>Bacteria</taxon>
        <taxon>Pseudomonadati</taxon>
        <taxon>Pseudomonadota</taxon>
        <taxon>Alphaproteobacteria</taxon>
        <taxon>Sphingomonadales</taxon>
        <taxon>Sphingomonadaceae</taxon>
        <taxon>Sphingomonas</taxon>
    </lineage>
</organism>
<evidence type="ECO:0000256" key="10">
    <source>
        <dbReference type="SAM" id="MobiDB-lite"/>
    </source>
</evidence>
<evidence type="ECO:0000256" key="3">
    <source>
        <dbReference type="ARBA" id="ARBA00022448"/>
    </source>
</evidence>
<keyword evidence="7" id="KW-0653">Protein transport</keyword>
<evidence type="ECO:0000256" key="11">
    <source>
        <dbReference type="SAM" id="Phobius"/>
    </source>
</evidence>
<evidence type="ECO:0000256" key="7">
    <source>
        <dbReference type="ARBA" id="ARBA00022927"/>
    </source>
</evidence>
<keyword evidence="3" id="KW-0813">Transport</keyword>
<dbReference type="EMBL" id="JBHUFC010000024">
    <property type="protein sequence ID" value="MFD1789642.1"/>
    <property type="molecule type" value="Genomic_DNA"/>
</dbReference>
<dbReference type="NCBIfam" id="TIGR01352">
    <property type="entry name" value="tonB_Cterm"/>
    <property type="match status" value="1"/>
</dbReference>
<keyword evidence="5" id="KW-0997">Cell inner membrane</keyword>
<dbReference type="Gene3D" id="3.30.1150.10">
    <property type="match status" value="1"/>
</dbReference>
<dbReference type="Pfam" id="PF03544">
    <property type="entry name" value="TonB_C"/>
    <property type="match status" value="1"/>
</dbReference>